<evidence type="ECO:0000256" key="4">
    <source>
        <dbReference type="SAM" id="MobiDB-lite"/>
    </source>
</evidence>
<keyword evidence="1" id="KW-0964">Secreted</keyword>
<feature type="compositionally biased region" description="Basic residues" evidence="4">
    <location>
        <begin position="78"/>
        <end position="101"/>
    </location>
</feature>
<evidence type="ECO:0000256" key="5">
    <source>
        <dbReference type="SAM" id="SignalP"/>
    </source>
</evidence>
<feature type="domain" description="Chaplin" evidence="6">
    <location>
        <begin position="35"/>
        <end position="75"/>
    </location>
</feature>
<dbReference type="EMBL" id="BAAABM010000016">
    <property type="protein sequence ID" value="GAA0334933.1"/>
    <property type="molecule type" value="Genomic_DNA"/>
</dbReference>
<comment type="caution">
    <text evidence="7">The sequence shown here is derived from an EMBL/GenBank/DDBJ whole genome shotgun (WGS) entry which is preliminary data.</text>
</comment>
<keyword evidence="5" id="KW-0732">Signal</keyword>
<dbReference type="Proteomes" id="UP001501822">
    <property type="component" value="Unassembled WGS sequence"/>
</dbReference>
<reference evidence="8" key="1">
    <citation type="journal article" date="2019" name="Int. J. Syst. Evol. Microbiol.">
        <title>The Global Catalogue of Microorganisms (GCM) 10K type strain sequencing project: providing services to taxonomists for standard genome sequencing and annotation.</title>
        <authorList>
            <consortium name="The Broad Institute Genomics Platform"/>
            <consortium name="The Broad Institute Genome Sequencing Center for Infectious Disease"/>
            <person name="Wu L."/>
            <person name="Ma J."/>
        </authorList>
    </citation>
    <scope>NUCLEOTIDE SEQUENCE [LARGE SCALE GENOMIC DNA]</scope>
    <source>
        <strain evidence="8">JCM 3146</strain>
    </source>
</reference>
<dbReference type="PROSITE" id="PS51884">
    <property type="entry name" value="CHAPLIN"/>
    <property type="match status" value="1"/>
</dbReference>
<evidence type="ECO:0000256" key="3">
    <source>
        <dbReference type="ARBA" id="ARBA00023087"/>
    </source>
</evidence>
<protein>
    <recommendedName>
        <fullName evidence="6">Chaplin domain-containing protein</fullName>
    </recommendedName>
</protein>
<feature type="signal peptide" evidence="5">
    <location>
        <begin position="1"/>
        <end position="27"/>
    </location>
</feature>
<organism evidence="7 8">
    <name type="scientific">Actinoallomurus spadix</name>
    <dbReference type="NCBI Taxonomy" id="79912"/>
    <lineage>
        <taxon>Bacteria</taxon>
        <taxon>Bacillati</taxon>
        <taxon>Actinomycetota</taxon>
        <taxon>Actinomycetes</taxon>
        <taxon>Streptosporangiales</taxon>
        <taxon>Thermomonosporaceae</taxon>
        <taxon>Actinoallomurus</taxon>
    </lineage>
</organism>
<feature type="chain" id="PRO_5046649844" description="Chaplin domain-containing protein" evidence="5">
    <location>
        <begin position="28"/>
        <end position="101"/>
    </location>
</feature>
<dbReference type="RefSeq" id="WP_252802863.1">
    <property type="nucleotide sequence ID" value="NZ_BAAABM010000016.1"/>
</dbReference>
<name>A0ABP3G5Q3_9ACTN</name>
<evidence type="ECO:0000313" key="8">
    <source>
        <dbReference type="Proteomes" id="UP001501822"/>
    </source>
</evidence>
<sequence>MLKKLSAAGVAAAAVTGALLLAAPANAGEIGTSGAGGILSGNQVVAPITAPINVCGNSVAVVGGALAGCKGGASVGGGHRHRPPCHHHRRPPCHHRPWSSS</sequence>
<dbReference type="Pfam" id="PF03777">
    <property type="entry name" value="ChpA-C"/>
    <property type="match status" value="1"/>
</dbReference>
<evidence type="ECO:0000256" key="2">
    <source>
        <dbReference type="ARBA" id="ARBA00022889"/>
    </source>
</evidence>
<feature type="region of interest" description="Disordered" evidence="4">
    <location>
        <begin position="73"/>
        <end position="101"/>
    </location>
</feature>
<evidence type="ECO:0000256" key="1">
    <source>
        <dbReference type="ARBA" id="ARBA00022512"/>
    </source>
</evidence>
<proteinExistence type="predicted"/>
<keyword evidence="3" id="KW-0034">Amyloid</keyword>
<accession>A0ABP3G5Q3</accession>
<keyword evidence="8" id="KW-1185">Reference proteome</keyword>
<keyword evidence="1" id="KW-0134">Cell wall</keyword>
<dbReference type="InterPro" id="IPR005528">
    <property type="entry name" value="ChpA-H"/>
</dbReference>
<gene>
    <name evidence="7" type="ORF">GCM10010151_25770</name>
</gene>
<keyword evidence="2" id="KW-0130">Cell adhesion</keyword>
<evidence type="ECO:0000313" key="7">
    <source>
        <dbReference type="EMBL" id="GAA0334933.1"/>
    </source>
</evidence>
<evidence type="ECO:0000259" key="6">
    <source>
        <dbReference type="PROSITE" id="PS51884"/>
    </source>
</evidence>